<feature type="non-terminal residue" evidence="1">
    <location>
        <position position="1"/>
    </location>
</feature>
<reference evidence="1" key="1">
    <citation type="submission" date="2021-06" db="EMBL/GenBank/DDBJ databases">
        <authorList>
            <person name="Kallberg Y."/>
            <person name="Tangrot J."/>
            <person name="Rosling A."/>
        </authorList>
    </citation>
    <scope>NUCLEOTIDE SEQUENCE</scope>
    <source>
        <strain evidence="1">CL356</strain>
    </source>
</reference>
<dbReference type="EMBL" id="CAJVPT010020803">
    <property type="protein sequence ID" value="CAG8650831.1"/>
    <property type="molecule type" value="Genomic_DNA"/>
</dbReference>
<evidence type="ECO:0000313" key="2">
    <source>
        <dbReference type="Proteomes" id="UP000789525"/>
    </source>
</evidence>
<gene>
    <name evidence="1" type="ORF">ACOLOM_LOCUS8242</name>
</gene>
<dbReference type="Proteomes" id="UP000789525">
    <property type="component" value="Unassembled WGS sequence"/>
</dbReference>
<name>A0ACA9NF88_9GLOM</name>
<comment type="caution">
    <text evidence="1">The sequence shown here is derived from an EMBL/GenBank/DDBJ whole genome shotgun (WGS) entry which is preliminary data.</text>
</comment>
<sequence length="368" mass="39568">TAITSLIRKATRRSSTTGRTSFGGSGNDGDSVYSRNSSMFQRGALPRTLVHKASTGSVGTSTSAGVGTSGGAYDVRSIASRRTNRSGLDNATILSRTTSRSRPPSSYHRRHAPSEGGWSDEIGPDWTAAELRAEILSLEEESRRVADMFNGLEMTVMTKHRPALGGRPGLDSNPLPSPRDGNLDMKPLPDIKRVAAQEKQSSRLSISSSSMRSFAALQRKGSLNFLSGRRSQALPPLPPLPTSATSPLSASTSTSPALRGSLSNGSLHPMVASQSNRSSPNLTMDTRVGSTSHGKLSRSRSGNMGAIYGRADPNDVLQGEIDPEQVALDSGLDDIRKKRSNVALRYDKRLEYLRARLRTAELHERLLK</sequence>
<evidence type="ECO:0000313" key="1">
    <source>
        <dbReference type="EMBL" id="CAG8650831.1"/>
    </source>
</evidence>
<accession>A0ACA9NF88</accession>
<proteinExistence type="predicted"/>
<keyword evidence="2" id="KW-1185">Reference proteome</keyword>
<organism evidence="1 2">
    <name type="scientific">Acaulospora colombiana</name>
    <dbReference type="NCBI Taxonomy" id="27376"/>
    <lineage>
        <taxon>Eukaryota</taxon>
        <taxon>Fungi</taxon>
        <taxon>Fungi incertae sedis</taxon>
        <taxon>Mucoromycota</taxon>
        <taxon>Glomeromycotina</taxon>
        <taxon>Glomeromycetes</taxon>
        <taxon>Diversisporales</taxon>
        <taxon>Acaulosporaceae</taxon>
        <taxon>Acaulospora</taxon>
    </lineage>
</organism>
<protein>
    <submittedName>
        <fullName evidence="1">17330_t:CDS:1</fullName>
    </submittedName>
</protein>